<dbReference type="InterPro" id="IPR001959">
    <property type="entry name" value="Transposase"/>
</dbReference>
<feature type="domain" description="Transposase putative helix-turn-helix" evidence="9">
    <location>
        <begin position="1"/>
        <end position="32"/>
    </location>
</feature>
<protein>
    <submittedName>
        <fullName evidence="10">Putative transposase</fullName>
    </submittedName>
</protein>
<evidence type="ECO:0000256" key="3">
    <source>
        <dbReference type="ARBA" id="ARBA00022723"/>
    </source>
</evidence>
<dbReference type="GO" id="GO:0032196">
    <property type="term" value="P:transposition"/>
    <property type="evidence" value="ECO:0007669"/>
    <property type="project" value="UniProtKB-KW"/>
</dbReference>
<evidence type="ECO:0000256" key="4">
    <source>
        <dbReference type="ARBA" id="ARBA00022833"/>
    </source>
</evidence>
<name>A0A7W7KEB4_PSENT</name>
<evidence type="ECO:0000313" key="10">
    <source>
        <dbReference type="EMBL" id="MBB4861269.1"/>
    </source>
</evidence>
<dbReference type="GO" id="GO:0046872">
    <property type="term" value="F:metal ion binding"/>
    <property type="evidence" value="ECO:0007669"/>
    <property type="project" value="UniProtKB-KW"/>
</dbReference>
<evidence type="ECO:0000256" key="1">
    <source>
        <dbReference type="ARBA" id="ARBA00008761"/>
    </source>
</evidence>
<keyword evidence="4" id="KW-0862">Zinc</keyword>
<organism evidence="10 11">
    <name type="scientific">Pseudomonas nitroreducens</name>
    <dbReference type="NCBI Taxonomy" id="46680"/>
    <lineage>
        <taxon>Bacteria</taxon>
        <taxon>Pseudomonadati</taxon>
        <taxon>Pseudomonadota</taxon>
        <taxon>Gammaproteobacteria</taxon>
        <taxon>Pseudomonadales</taxon>
        <taxon>Pseudomonadaceae</taxon>
        <taxon>Pseudomonas</taxon>
    </lineage>
</organism>
<feature type="domain" description="Cas12f1-like TNB" evidence="8">
    <location>
        <begin position="333"/>
        <end position="396"/>
    </location>
</feature>
<evidence type="ECO:0000259" key="9">
    <source>
        <dbReference type="Pfam" id="PF12323"/>
    </source>
</evidence>
<keyword evidence="2" id="KW-0815">Transposition</keyword>
<dbReference type="EMBL" id="JACHLI010000001">
    <property type="protein sequence ID" value="MBB4861269.1"/>
    <property type="molecule type" value="Genomic_DNA"/>
</dbReference>
<dbReference type="NCBIfam" id="NF040570">
    <property type="entry name" value="guided_TnpB"/>
    <property type="match status" value="1"/>
</dbReference>
<accession>A0A7W7KEB4</accession>
<evidence type="ECO:0000259" key="7">
    <source>
        <dbReference type="Pfam" id="PF01385"/>
    </source>
</evidence>
<dbReference type="Pfam" id="PF01385">
    <property type="entry name" value="OrfB_IS605"/>
    <property type="match status" value="1"/>
</dbReference>
<keyword evidence="3" id="KW-0479">Metal-binding</keyword>
<evidence type="ECO:0000313" key="11">
    <source>
        <dbReference type="Proteomes" id="UP000566995"/>
    </source>
</evidence>
<keyword evidence="5" id="KW-0238">DNA-binding</keyword>
<evidence type="ECO:0000256" key="5">
    <source>
        <dbReference type="ARBA" id="ARBA00023125"/>
    </source>
</evidence>
<dbReference type="RefSeq" id="WP_184585542.1">
    <property type="nucleotide sequence ID" value="NZ_JACHLI010000001.1"/>
</dbReference>
<evidence type="ECO:0000259" key="8">
    <source>
        <dbReference type="Pfam" id="PF07282"/>
    </source>
</evidence>
<gene>
    <name evidence="10" type="ORF">HNP46_000080</name>
</gene>
<dbReference type="GO" id="GO:0003677">
    <property type="term" value="F:DNA binding"/>
    <property type="evidence" value="ECO:0007669"/>
    <property type="project" value="UniProtKB-KW"/>
</dbReference>
<dbReference type="Pfam" id="PF12323">
    <property type="entry name" value="HTH_OrfB_IS605"/>
    <property type="match status" value="1"/>
</dbReference>
<comment type="caution">
    <text evidence="10">The sequence shown here is derived from an EMBL/GenBank/DDBJ whole genome shotgun (WGS) entry which is preliminary data.</text>
</comment>
<dbReference type="Pfam" id="PF07282">
    <property type="entry name" value="Cas12f1-like_TNB"/>
    <property type="match status" value="1"/>
</dbReference>
<dbReference type="InterPro" id="IPR010095">
    <property type="entry name" value="Cas12f1-like_TNB"/>
</dbReference>
<proteinExistence type="inferred from homology"/>
<reference evidence="10 11" key="1">
    <citation type="submission" date="2020-08" db="EMBL/GenBank/DDBJ databases">
        <title>Functional genomics of gut bacteria from endangered species of beetles.</title>
        <authorList>
            <person name="Carlos-Shanley C."/>
        </authorList>
    </citation>
    <scope>NUCLEOTIDE SEQUENCE [LARGE SCALE GENOMIC DNA]</scope>
    <source>
        <strain evidence="10 11">S00179</strain>
    </source>
</reference>
<feature type="domain" description="Probable transposase IS891/IS1136/IS1341" evidence="7">
    <location>
        <begin position="218"/>
        <end position="300"/>
    </location>
</feature>
<dbReference type="Proteomes" id="UP000566995">
    <property type="component" value="Unassembled WGS sequence"/>
</dbReference>
<comment type="similarity">
    <text evidence="1">In the C-terminal section; belongs to the transposase 35 family.</text>
</comment>
<dbReference type="GO" id="GO:0006310">
    <property type="term" value="P:DNA recombination"/>
    <property type="evidence" value="ECO:0007669"/>
    <property type="project" value="UniProtKB-KW"/>
</dbReference>
<sequence>MLNGIRCRAHPTTEQAKKLAQWIGCARLIYNAKVSEMQYFRTFSRKALGAGQAVIDQAYSQFKDAELTPFLSEVPSQILRNSAVQFMNGWQRFLKGLASPPTHKRKGERDSVHLTNELFRFVDEGLIEIGTKRFPVGTLRFTQHREITEPKSIIVSRKAGRWYVSFNFEDATLAPPRPRDEILADLSHLDEAQLTAMTWAGDRGVRDMLHGSDGQVFHLTVSAVAKNRRRELTKRRLQRRLARQQKGSRRRDKTKRRIAHISSGQAEVRRDFAHQTSRKLVDSPYQVFVFEDLKITNMTRRPKPKQDEATGEYLPNGAAAKAGLNRSILQSCWGNIVLYTHYKAERANKVTIKVHPHFSSQTCSQCGHTSSENRSGKQFSCTSCGFKADADANASAVLRARGAKHIIDGEWREQKAKKTVSFRKRGSERVPQNHVERPVALCAQISVKRGCPA</sequence>
<dbReference type="InterPro" id="IPR021027">
    <property type="entry name" value="Transposase_put_HTH"/>
</dbReference>
<keyword evidence="6" id="KW-0233">DNA recombination</keyword>
<evidence type="ECO:0000256" key="2">
    <source>
        <dbReference type="ARBA" id="ARBA00022578"/>
    </source>
</evidence>
<evidence type="ECO:0000256" key="6">
    <source>
        <dbReference type="ARBA" id="ARBA00023172"/>
    </source>
</evidence>
<dbReference type="AlphaFoldDB" id="A0A7W7KEB4"/>